<keyword evidence="2" id="KW-1185">Reference proteome</keyword>
<protein>
    <submittedName>
        <fullName evidence="1">Uncharacterized protein</fullName>
    </submittedName>
</protein>
<evidence type="ECO:0000313" key="1">
    <source>
        <dbReference type="EMBL" id="MBK1867346.1"/>
    </source>
</evidence>
<dbReference type="Proteomes" id="UP000616151">
    <property type="component" value="Unassembled WGS sequence"/>
</dbReference>
<gene>
    <name evidence="1" type="ORF">JHL16_13400</name>
</gene>
<accession>A0ACC5R3V0</accession>
<name>A0ACC5R3V0_9HYPH</name>
<evidence type="ECO:0000313" key="2">
    <source>
        <dbReference type="Proteomes" id="UP000616151"/>
    </source>
</evidence>
<organism evidence="1 2">
    <name type="scientific">Taklimakanibacter albus</name>
    <dbReference type="NCBI Taxonomy" id="2800327"/>
    <lineage>
        <taxon>Bacteria</taxon>
        <taxon>Pseudomonadati</taxon>
        <taxon>Pseudomonadota</taxon>
        <taxon>Alphaproteobacteria</taxon>
        <taxon>Hyphomicrobiales</taxon>
        <taxon>Aestuariivirgaceae</taxon>
        <taxon>Taklimakanibacter</taxon>
    </lineage>
</organism>
<reference evidence="1" key="1">
    <citation type="submission" date="2021-01" db="EMBL/GenBank/DDBJ databases">
        <authorList>
            <person name="Sun Q."/>
        </authorList>
    </citation>
    <scope>NUCLEOTIDE SEQUENCE</scope>
    <source>
        <strain evidence="1">YIM B02566</strain>
    </source>
</reference>
<sequence length="108" mass="11766">MLSPRPVLIATVLSFACLSAIPAQAENAARTYFNPQVYGKPVALCMSDRASCGKPSADAWCRDNGFAEALVFERLRTADKSQVFRQIKCITREQAVASTPDESNRATP</sequence>
<proteinExistence type="predicted"/>
<comment type="caution">
    <text evidence="1">The sequence shown here is derived from an EMBL/GenBank/DDBJ whole genome shotgun (WGS) entry which is preliminary data.</text>
</comment>
<dbReference type="EMBL" id="JAENHL010000007">
    <property type="protein sequence ID" value="MBK1867346.1"/>
    <property type="molecule type" value="Genomic_DNA"/>
</dbReference>